<keyword evidence="3" id="KW-0677">Repeat</keyword>
<feature type="compositionally biased region" description="Basic residues" evidence="9">
    <location>
        <begin position="462"/>
        <end position="476"/>
    </location>
</feature>
<feature type="domain" description="C2H2-type" evidence="10">
    <location>
        <begin position="244"/>
        <end position="267"/>
    </location>
</feature>
<keyword evidence="12" id="KW-1185">Reference proteome</keyword>
<evidence type="ECO:0000256" key="9">
    <source>
        <dbReference type="SAM" id="MobiDB-lite"/>
    </source>
</evidence>
<dbReference type="InterPro" id="IPR013087">
    <property type="entry name" value="Znf_C2H2_type"/>
</dbReference>
<feature type="domain" description="C2H2-type" evidence="10">
    <location>
        <begin position="327"/>
        <end position="354"/>
    </location>
</feature>
<feature type="region of interest" description="Disordered" evidence="9">
    <location>
        <begin position="435"/>
        <end position="477"/>
    </location>
</feature>
<keyword evidence="5 8" id="KW-0862">Zinc</keyword>
<evidence type="ECO:0000256" key="1">
    <source>
        <dbReference type="ARBA" id="ARBA00004123"/>
    </source>
</evidence>
<feature type="domain" description="C2H2-type" evidence="10">
    <location>
        <begin position="538"/>
        <end position="565"/>
    </location>
</feature>
<dbReference type="GO" id="GO:0005634">
    <property type="term" value="C:nucleus"/>
    <property type="evidence" value="ECO:0007669"/>
    <property type="project" value="UniProtKB-SubCell"/>
</dbReference>
<feature type="binding site" evidence="8">
    <location>
        <position position="51"/>
    </location>
    <ligand>
        <name>Zn(2+)</name>
        <dbReference type="ChEBI" id="CHEBI:29105"/>
    </ligand>
</feature>
<feature type="domain" description="C2H2-type" evidence="10">
    <location>
        <begin position="274"/>
        <end position="301"/>
    </location>
</feature>
<feature type="domain" description="C2H2-type" evidence="10">
    <location>
        <begin position="566"/>
        <end position="594"/>
    </location>
</feature>
<dbReference type="Gene3D" id="3.40.1800.20">
    <property type="match status" value="1"/>
</dbReference>
<evidence type="ECO:0000256" key="7">
    <source>
        <dbReference type="PROSITE-ProRule" id="PRU00042"/>
    </source>
</evidence>
<dbReference type="PROSITE" id="PS51915">
    <property type="entry name" value="ZAD"/>
    <property type="match status" value="1"/>
</dbReference>
<accession>A0A9R0DSQ1</accession>
<evidence type="ECO:0000256" key="6">
    <source>
        <dbReference type="ARBA" id="ARBA00023242"/>
    </source>
</evidence>
<dbReference type="OrthoDB" id="6365676at2759"/>
<evidence type="ECO:0000313" key="12">
    <source>
        <dbReference type="Proteomes" id="UP000829999"/>
    </source>
</evidence>
<feature type="binding site" evidence="8">
    <location>
        <position position="10"/>
    </location>
    <ligand>
        <name>Zn(2+)</name>
        <dbReference type="ChEBI" id="CHEBI:29105"/>
    </ligand>
</feature>
<evidence type="ECO:0000256" key="2">
    <source>
        <dbReference type="ARBA" id="ARBA00022723"/>
    </source>
</evidence>
<dbReference type="Gene3D" id="3.30.160.60">
    <property type="entry name" value="Classic Zinc Finger"/>
    <property type="match status" value="4"/>
</dbReference>
<sequence>MTDIKVCRICLRTEAKMYHYSSYRLKFYYEEVMALQFNEQDGLPQYFCYECATILHKFHRFKEKCFSGQKALRELAWRGPITYEVIYKMDRPISLHSTPVTSIDFPSHIKNYLPKNGIEESNDMFDPEKVEKIENIELDYFSETSMPEDTEPMLEFDTFPEHFGEEKIKADTNEVTYGFNGDEDNLVNIKCEIIKEKKSKKKSKGLGNKVLNSKHWRKITLNEEEALKNFRARAEDKKYVDAAYKCSDCFRGFSKKDMLDRHLQLRHFEMLGPLECRFCRVRFKLKCYLRKHLREHYVKYECLRCHVICPLEHTAILHNEYHSGLKRKCDFCDQEFRHTSTYYTHLRTHRSEHVCTLCGESFVSHAGLHQHKRVKHVIDKLDSPGDDEEVDTYCMRCDITFETRKAFEEHVFHSALHSDGESNFDQGNNKKILGKKEQAKITRSLRKRDTDSSMLITEQKTSSKRRKHRREHRKPTTCHQCGKHFETQSACLKHHLSEHPRTSFFPPNQRYICEICGSSLAPGSIQTHKNMHSREKVHRCDTCGREFHAAVGLKRHLLTHTGEKPYSCSLCDKRFTQSNSMKLHYRTFHLKEPYPKRVRRKGKELPKSVEQGESTSEEDSDSSLPDIEPSILKPDAGIKPVTGTLPDKPSDDSMHYLTLT</sequence>
<dbReference type="GeneID" id="118277541"/>
<proteinExistence type="predicted"/>
<evidence type="ECO:0000256" key="4">
    <source>
        <dbReference type="ARBA" id="ARBA00022771"/>
    </source>
</evidence>
<dbReference type="RefSeq" id="XP_050552488.1">
    <property type="nucleotide sequence ID" value="XM_050696531.1"/>
</dbReference>
<organism evidence="12 13">
    <name type="scientific">Spodoptera frugiperda</name>
    <name type="common">Fall armyworm</name>
    <dbReference type="NCBI Taxonomy" id="7108"/>
    <lineage>
        <taxon>Eukaryota</taxon>
        <taxon>Metazoa</taxon>
        <taxon>Ecdysozoa</taxon>
        <taxon>Arthropoda</taxon>
        <taxon>Hexapoda</taxon>
        <taxon>Insecta</taxon>
        <taxon>Pterygota</taxon>
        <taxon>Neoptera</taxon>
        <taxon>Endopterygota</taxon>
        <taxon>Lepidoptera</taxon>
        <taxon>Glossata</taxon>
        <taxon>Ditrysia</taxon>
        <taxon>Noctuoidea</taxon>
        <taxon>Noctuidae</taxon>
        <taxon>Amphipyrinae</taxon>
        <taxon>Spodoptera</taxon>
    </lineage>
</organism>
<feature type="compositionally biased region" description="Low complexity" evidence="9">
    <location>
        <begin position="622"/>
        <end position="631"/>
    </location>
</feature>
<dbReference type="SMART" id="SM00355">
    <property type="entry name" value="ZnF_C2H2"/>
    <property type="match status" value="10"/>
</dbReference>
<dbReference type="PROSITE" id="PS00028">
    <property type="entry name" value="ZINC_FINGER_C2H2_1"/>
    <property type="match status" value="7"/>
</dbReference>
<evidence type="ECO:0000313" key="13">
    <source>
        <dbReference type="RefSeq" id="XP_050552488.1"/>
    </source>
</evidence>
<evidence type="ECO:0000256" key="3">
    <source>
        <dbReference type="ARBA" id="ARBA00022737"/>
    </source>
</evidence>
<dbReference type="Pfam" id="PF00096">
    <property type="entry name" value="zf-C2H2"/>
    <property type="match status" value="2"/>
</dbReference>
<dbReference type="SUPFAM" id="SSF57667">
    <property type="entry name" value="beta-beta-alpha zinc fingers"/>
    <property type="match status" value="3"/>
</dbReference>
<evidence type="ECO:0000256" key="8">
    <source>
        <dbReference type="PROSITE-ProRule" id="PRU01263"/>
    </source>
</evidence>
<feature type="domain" description="ZAD" evidence="11">
    <location>
        <begin position="5"/>
        <end position="75"/>
    </location>
</feature>
<feature type="region of interest" description="Disordered" evidence="9">
    <location>
        <begin position="596"/>
        <end position="660"/>
    </location>
</feature>
<dbReference type="Pfam" id="PF07776">
    <property type="entry name" value="zf-AD"/>
    <property type="match status" value="1"/>
</dbReference>
<dbReference type="Proteomes" id="UP000829999">
    <property type="component" value="Chromosome 10"/>
</dbReference>
<gene>
    <name evidence="13" type="primary">LOC118277541</name>
</gene>
<feature type="binding site" evidence="8">
    <location>
        <position position="48"/>
    </location>
    <ligand>
        <name>Zn(2+)</name>
        <dbReference type="ChEBI" id="CHEBI:29105"/>
    </ligand>
</feature>
<evidence type="ECO:0000259" key="11">
    <source>
        <dbReference type="PROSITE" id="PS51915"/>
    </source>
</evidence>
<dbReference type="FunFam" id="3.30.160.60:FF:000100">
    <property type="entry name" value="Zinc finger 45-like"/>
    <property type="match status" value="1"/>
</dbReference>
<dbReference type="GO" id="GO:0000981">
    <property type="term" value="F:DNA-binding transcription factor activity, RNA polymerase II-specific"/>
    <property type="evidence" value="ECO:0007669"/>
    <property type="project" value="TreeGrafter"/>
</dbReference>
<dbReference type="AlphaFoldDB" id="A0A9R0DSQ1"/>
<keyword evidence="6" id="KW-0539">Nucleus</keyword>
<reference evidence="13" key="1">
    <citation type="submission" date="2025-08" db="UniProtKB">
        <authorList>
            <consortium name="RefSeq"/>
        </authorList>
    </citation>
    <scope>IDENTIFICATION</scope>
    <source>
        <tissue evidence="13">Whole larval tissue</tissue>
    </source>
</reference>
<dbReference type="SUPFAM" id="SSF57716">
    <property type="entry name" value="Glucocorticoid receptor-like (DNA-binding domain)"/>
    <property type="match status" value="1"/>
</dbReference>
<dbReference type="PANTHER" id="PTHR24394">
    <property type="entry name" value="ZINC FINGER PROTEIN"/>
    <property type="match status" value="1"/>
</dbReference>
<name>A0A9R0DSQ1_SPOFR</name>
<dbReference type="InterPro" id="IPR036236">
    <property type="entry name" value="Znf_C2H2_sf"/>
</dbReference>
<keyword evidence="4 7" id="KW-0863">Zinc-finger</keyword>
<dbReference type="GO" id="GO:0008270">
    <property type="term" value="F:zinc ion binding"/>
    <property type="evidence" value="ECO:0007669"/>
    <property type="project" value="UniProtKB-UniRule"/>
</dbReference>
<protein>
    <submittedName>
        <fullName evidence="13">Zinc finger protein 354C</fullName>
    </submittedName>
</protein>
<evidence type="ECO:0000259" key="10">
    <source>
        <dbReference type="PROSITE" id="PS50157"/>
    </source>
</evidence>
<keyword evidence="2 8" id="KW-0479">Metal-binding</keyword>
<comment type="subcellular location">
    <subcellularLocation>
        <location evidence="1">Nucleus</location>
    </subcellularLocation>
</comment>
<dbReference type="SMART" id="SM00868">
    <property type="entry name" value="zf-AD"/>
    <property type="match status" value="1"/>
</dbReference>
<dbReference type="InterPro" id="IPR012934">
    <property type="entry name" value="Znf_AD"/>
</dbReference>
<feature type="binding site" evidence="8">
    <location>
        <position position="7"/>
    </location>
    <ligand>
        <name>Zn(2+)</name>
        <dbReference type="ChEBI" id="CHEBI:29105"/>
    </ligand>
</feature>
<dbReference type="PANTHER" id="PTHR24394:SF29">
    <property type="entry name" value="MYONEURIN"/>
    <property type="match status" value="1"/>
</dbReference>
<feature type="domain" description="C2H2-type" evidence="10">
    <location>
        <begin position="353"/>
        <end position="381"/>
    </location>
</feature>
<dbReference type="PROSITE" id="PS50157">
    <property type="entry name" value="ZINC_FINGER_C2H2_2"/>
    <property type="match status" value="6"/>
</dbReference>
<evidence type="ECO:0000256" key="5">
    <source>
        <dbReference type="ARBA" id="ARBA00022833"/>
    </source>
</evidence>